<feature type="compositionally biased region" description="Polar residues" evidence="2">
    <location>
        <begin position="200"/>
        <end position="212"/>
    </location>
</feature>
<dbReference type="WBParaSite" id="SPAL_0000472000.1">
    <property type="protein sequence ID" value="SPAL_0000472000.1"/>
    <property type="gene ID" value="SPAL_0000472000"/>
</dbReference>
<sequence length="658" mass="77370">MFSKAPRGVGIDDSKTNGILSIKGSRIRSTPSILKKSDSFQLNRTGSIGVDTVNNSKIIKGKTTIPISKSVTIIDNAKDNKAKSLTNVNIPKCSHSTKQMEDYTFLHDVYVQNLQQQIQLLELENNYLKNTPNVKEIEKEEENPNKIRHNHSKQEVIKRESPKQTKTTDNRFHVFEDDEISIAIRDDDIKNEAYQKSPRQRSPVQYSNPKNNFKTVNETKLETKIYKLESKLSQKNAEINELMRIRVELEEKLWELSNRITKKDEKLNKERNSLVDDNIVLQKRLDDLTPILSQKESIISRLEVEKDNLIVKLKSMQQECKGLKLKYEEKEKEKMAFSELEYRRKQEIERLVEKIKEFDNENIQLKMNEQSYIDQLSLLKRKMMEEELKNKKEKSLSDKILDDNNNLIKENSRLSSEIMKLQLIIEQQDKELSKIRDFEIQEQEFMESRQRELSLRDELRAKEESLTEIKEKVENMQNLLKEKETQEEKHNDEKQRIQNELEGLNVLSKALSSDNKTLRENKNSLEDKIQILEKKIADKDIEIEKLKDEKDEIKLKNYETIEKMRKEIFLHSEKTSEFEALVKKIKDLSDTAIKLQSRETSTIRSISILSPHVSFDGEQKPRNRSIYSLREYSNMSEESNNSLNEKISSFSEMLKYKS</sequence>
<name>A0A0N5BFF4_STREA</name>
<protein>
    <submittedName>
        <fullName evidence="4">Myosin_tail_1 domain-containing protein</fullName>
    </submittedName>
</protein>
<feature type="coiled-coil region" evidence="1">
    <location>
        <begin position="299"/>
        <end position="368"/>
    </location>
</feature>
<keyword evidence="1" id="KW-0175">Coiled coil</keyword>
<evidence type="ECO:0000256" key="1">
    <source>
        <dbReference type="SAM" id="Coils"/>
    </source>
</evidence>
<dbReference type="AlphaFoldDB" id="A0A0N5BFF4"/>
<organism evidence="3 4">
    <name type="scientific">Strongyloides papillosus</name>
    <name type="common">Intestinal threadworm</name>
    <dbReference type="NCBI Taxonomy" id="174720"/>
    <lineage>
        <taxon>Eukaryota</taxon>
        <taxon>Metazoa</taxon>
        <taxon>Ecdysozoa</taxon>
        <taxon>Nematoda</taxon>
        <taxon>Chromadorea</taxon>
        <taxon>Rhabditida</taxon>
        <taxon>Tylenchina</taxon>
        <taxon>Panagrolaimomorpha</taxon>
        <taxon>Strongyloidoidea</taxon>
        <taxon>Strongyloididae</taxon>
        <taxon>Strongyloides</taxon>
    </lineage>
</organism>
<feature type="coiled-coil region" evidence="1">
    <location>
        <begin position="225"/>
        <end position="266"/>
    </location>
</feature>
<feature type="region of interest" description="Disordered" evidence="2">
    <location>
        <begin position="138"/>
        <end position="170"/>
    </location>
</feature>
<accession>A0A0N5BFF4</accession>
<feature type="coiled-coil region" evidence="1">
    <location>
        <begin position="411"/>
        <end position="563"/>
    </location>
</feature>
<feature type="compositionally biased region" description="Basic and acidic residues" evidence="2">
    <location>
        <begin position="152"/>
        <end position="170"/>
    </location>
</feature>
<evidence type="ECO:0000256" key="2">
    <source>
        <dbReference type="SAM" id="MobiDB-lite"/>
    </source>
</evidence>
<dbReference type="Proteomes" id="UP000046392">
    <property type="component" value="Unplaced"/>
</dbReference>
<feature type="region of interest" description="Disordered" evidence="2">
    <location>
        <begin position="189"/>
        <end position="212"/>
    </location>
</feature>
<reference evidence="4" key="1">
    <citation type="submission" date="2017-02" db="UniProtKB">
        <authorList>
            <consortium name="WormBaseParasite"/>
        </authorList>
    </citation>
    <scope>IDENTIFICATION</scope>
</reference>
<keyword evidence="3" id="KW-1185">Reference proteome</keyword>
<evidence type="ECO:0000313" key="3">
    <source>
        <dbReference type="Proteomes" id="UP000046392"/>
    </source>
</evidence>
<evidence type="ECO:0000313" key="4">
    <source>
        <dbReference type="WBParaSite" id="SPAL_0000472000.1"/>
    </source>
</evidence>
<proteinExistence type="predicted"/>